<evidence type="ECO:0000256" key="8">
    <source>
        <dbReference type="ARBA" id="ARBA00029466"/>
    </source>
</evidence>
<dbReference type="InterPro" id="IPR027417">
    <property type="entry name" value="P-loop_NTPase"/>
</dbReference>
<keyword evidence="2" id="KW-0547">Nucleotide-binding</keyword>
<name>A0A0B7GY50_TREPH</name>
<evidence type="ECO:0000256" key="2">
    <source>
        <dbReference type="ARBA" id="ARBA00022741"/>
    </source>
</evidence>
<dbReference type="InterPro" id="IPR003439">
    <property type="entry name" value="ABC_transporter-like_ATP-bd"/>
</dbReference>
<dbReference type="SUPFAM" id="SSF52540">
    <property type="entry name" value="P-loop containing nucleoside triphosphate hydrolases"/>
    <property type="match status" value="1"/>
</dbReference>
<dbReference type="SUPFAM" id="SSF52980">
    <property type="entry name" value="Restriction endonuclease-like"/>
    <property type="match status" value="1"/>
</dbReference>
<dbReference type="PANTHER" id="PTHR43394:SF1">
    <property type="entry name" value="ATP-BINDING CASSETTE SUB-FAMILY B MEMBER 10, MITOCHONDRIAL"/>
    <property type="match status" value="1"/>
</dbReference>
<keyword evidence="4" id="KW-0227">DNA damage</keyword>
<sequence>MPDKFSKAKRSDIMSKISGKETKPEIMVRKYLFAHGFRYRKNVANLPGKPDIALPKYKTVIFVNGCFWHGHKNCKNAELKNLSLVFQNVYLFQDTIENNIRFANPKASHEEVVEAAKKARCHNFIMELPDGYNTMVGEGGSSLSGGEKQRISIARALLKNAPIILLDEATSSVDPENEYEILAAIEELSKGHTVVSIAHRLSTVKKADQILVIDDGKLVQEGKHNDLINREGIYSAFIKARERAASWRL</sequence>
<gene>
    <name evidence="10" type="ORF">TPHV1_90062</name>
</gene>
<dbReference type="GO" id="GO:0015421">
    <property type="term" value="F:ABC-type oligopeptide transporter activity"/>
    <property type="evidence" value="ECO:0007669"/>
    <property type="project" value="TreeGrafter"/>
</dbReference>
<keyword evidence="7" id="KW-0234">DNA repair</keyword>
<dbReference type="RefSeq" id="WP_024753554.1">
    <property type="nucleotide sequence ID" value="NZ_CDNC01000051.1"/>
</dbReference>
<dbReference type="GO" id="GO:0016887">
    <property type="term" value="F:ATP hydrolysis activity"/>
    <property type="evidence" value="ECO:0007669"/>
    <property type="project" value="InterPro"/>
</dbReference>
<evidence type="ECO:0000259" key="9">
    <source>
        <dbReference type="PROSITE" id="PS50893"/>
    </source>
</evidence>
<evidence type="ECO:0000313" key="10">
    <source>
        <dbReference type="EMBL" id="CEM63433.1"/>
    </source>
</evidence>
<dbReference type="InterPro" id="IPR039421">
    <property type="entry name" value="Type_1_exporter"/>
</dbReference>
<dbReference type="GO" id="GO:0004519">
    <property type="term" value="F:endonuclease activity"/>
    <property type="evidence" value="ECO:0007669"/>
    <property type="project" value="UniProtKB-KW"/>
</dbReference>
<proteinExistence type="inferred from homology"/>
<dbReference type="InterPro" id="IPR004603">
    <property type="entry name" value="DNA_mismatch_endonuc_vsr"/>
</dbReference>
<dbReference type="GO" id="GO:0005524">
    <property type="term" value="F:ATP binding"/>
    <property type="evidence" value="ECO:0007669"/>
    <property type="project" value="UniProtKB-KW"/>
</dbReference>
<keyword evidence="3" id="KW-0255">Endonuclease</keyword>
<evidence type="ECO:0000256" key="5">
    <source>
        <dbReference type="ARBA" id="ARBA00022801"/>
    </source>
</evidence>
<evidence type="ECO:0000256" key="4">
    <source>
        <dbReference type="ARBA" id="ARBA00022763"/>
    </source>
</evidence>
<dbReference type="Proteomes" id="UP000042527">
    <property type="component" value="Unassembled WGS sequence"/>
</dbReference>
<dbReference type="Gene3D" id="3.40.50.300">
    <property type="entry name" value="P-loop containing nucleotide triphosphate hydrolases"/>
    <property type="match status" value="1"/>
</dbReference>
<dbReference type="AlphaFoldDB" id="A0A0B7GY50"/>
<keyword evidence="5" id="KW-0378">Hydrolase</keyword>
<evidence type="ECO:0000256" key="3">
    <source>
        <dbReference type="ARBA" id="ARBA00022759"/>
    </source>
</evidence>
<reference evidence="11" key="1">
    <citation type="submission" date="2015-01" db="EMBL/GenBank/DDBJ databases">
        <authorList>
            <person name="Manzoor Shahid"/>
            <person name="Zubair Saima"/>
        </authorList>
    </citation>
    <scope>NUCLEOTIDE SEQUENCE [LARGE SCALE GENOMIC DNA]</scope>
    <source>
        <strain evidence="11">V1</strain>
    </source>
</reference>
<dbReference type="CDD" id="cd00221">
    <property type="entry name" value="Vsr"/>
    <property type="match status" value="1"/>
</dbReference>
<organism evidence="10 11">
    <name type="scientific">Treponema phagedenis</name>
    <dbReference type="NCBI Taxonomy" id="162"/>
    <lineage>
        <taxon>Bacteria</taxon>
        <taxon>Pseudomonadati</taxon>
        <taxon>Spirochaetota</taxon>
        <taxon>Spirochaetia</taxon>
        <taxon>Spirochaetales</taxon>
        <taxon>Treponemataceae</taxon>
        <taxon>Treponema</taxon>
    </lineage>
</organism>
<evidence type="ECO:0000313" key="11">
    <source>
        <dbReference type="Proteomes" id="UP000042527"/>
    </source>
</evidence>
<evidence type="ECO:0000256" key="7">
    <source>
        <dbReference type="ARBA" id="ARBA00023204"/>
    </source>
</evidence>
<protein>
    <recommendedName>
        <fullName evidence="9">ABC transporter domain-containing protein</fullName>
    </recommendedName>
</protein>
<evidence type="ECO:0000256" key="6">
    <source>
        <dbReference type="ARBA" id="ARBA00022840"/>
    </source>
</evidence>
<feature type="domain" description="ABC transporter" evidence="9">
    <location>
        <begin position="8"/>
        <end position="240"/>
    </location>
</feature>
<evidence type="ECO:0000256" key="1">
    <source>
        <dbReference type="ARBA" id="ARBA00022722"/>
    </source>
</evidence>
<accession>A0A0B7GY50</accession>
<dbReference type="InterPro" id="IPR017871">
    <property type="entry name" value="ABC_transporter-like_CS"/>
</dbReference>
<dbReference type="GO" id="GO:0006298">
    <property type="term" value="P:mismatch repair"/>
    <property type="evidence" value="ECO:0007669"/>
    <property type="project" value="InterPro"/>
</dbReference>
<keyword evidence="6" id="KW-0067">ATP-binding</keyword>
<dbReference type="PANTHER" id="PTHR43394">
    <property type="entry name" value="ATP-DEPENDENT PERMEASE MDL1, MITOCHONDRIAL"/>
    <property type="match status" value="1"/>
</dbReference>
<comment type="similarity">
    <text evidence="8">Belongs to the Vsr family.</text>
</comment>
<dbReference type="Pfam" id="PF00005">
    <property type="entry name" value="ABC_tran"/>
    <property type="match status" value="1"/>
</dbReference>
<dbReference type="PROSITE" id="PS00211">
    <property type="entry name" value="ABC_TRANSPORTER_1"/>
    <property type="match status" value="1"/>
</dbReference>
<dbReference type="PROSITE" id="PS50893">
    <property type="entry name" value="ABC_TRANSPORTER_2"/>
    <property type="match status" value="1"/>
</dbReference>
<dbReference type="Pfam" id="PF03852">
    <property type="entry name" value="Vsr"/>
    <property type="match status" value="1"/>
</dbReference>
<keyword evidence="1" id="KW-0540">Nuclease</keyword>
<keyword evidence="11" id="KW-1185">Reference proteome</keyword>
<dbReference type="InterPro" id="IPR011335">
    <property type="entry name" value="Restrct_endonuc-II-like"/>
</dbReference>
<dbReference type="EMBL" id="CDNC01000051">
    <property type="protein sequence ID" value="CEM63433.1"/>
    <property type="molecule type" value="Genomic_DNA"/>
</dbReference>